<dbReference type="EC" id="3.1.3.16" evidence="2"/>
<dbReference type="NCBIfam" id="NF033484">
    <property type="entry name" value="Stp1_PP2C_phos"/>
    <property type="match status" value="1"/>
</dbReference>
<dbReference type="CDD" id="cd00143">
    <property type="entry name" value="PP2Cc"/>
    <property type="match status" value="1"/>
</dbReference>
<dbReference type="Proteomes" id="UP001549097">
    <property type="component" value="Unassembled WGS sequence"/>
</dbReference>
<dbReference type="GO" id="GO:0004722">
    <property type="term" value="F:protein serine/threonine phosphatase activity"/>
    <property type="evidence" value="ECO:0007669"/>
    <property type="project" value="UniProtKB-EC"/>
</dbReference>
<dbReference type="EMBL" id="JBEPMP010000001">
    <property type="protein sequence ID" value="MET3728788.1"/>
    <property type="molecule type" value="Genomic_DNA"/>
</dbReference>
<evidence type="ECO:0000259" key="1">
    <source>
        <dbReference type="PROSITE" id="PS51746"/>
    </source>
</evidence>
<gene>
    <name evidence="2" type="ORF">ABID52_002369</name>
</gene>
<keyword evidence="2" id="KW-0378">Hydrolase</keyword>
<dbReference type="Pfam" id="PF13672">
    <property type="entry name" value="PP2C_2"/>
    <property type="match status" value="1"/>
</dbReference>
<feature type="domain" description="PPM-type phosphatase" evidence="1">
    <location>
        <begin position="34"/>
        <end position="272"/>
    </location>
</feature>
<accession>A0ABV2LJL8</accession>
<dbReference type="SMART" id="SM00332">
    <property type="entry name" value="PP2Cc"/>
    <property type="match status" value="1"/>
</dbReference>
<evidence type="ECO:0000313" key="3">
    <source>
        <dbReference type="Proteomes" id="UP001549097"/>
    </source>
</evidence>
<dbReference type="PANTHER" id="PTHR47992">
    <property type="entry name" value="PROTEIN PHOSPHATASE"/>
    <property type="match status" value="1"/>
</dbReference>
<dbReference type="SUPFAM" id="SSF81606">
    <property type="entry name" value="PP2C-like"/>
    <property type="match status" value="1"/>
</dbReference>
<dbReference type="PROSITE" id="PS51746">
    <property type="entry name" value="PPM_2"/>
    <property type="match status" value="1"/>
</dbReference>
<dbReference type="InterPro" id="IPR015655">
    <property type="entry name" value="PP2C"/>
</dbReference>
<evidence type="ECO:0000313" key="2">
    <source>
        <dbReference type="EMBL" id="MET3728788.1"/>
    </source>
</evidence>
<organism evidence="2 3">
    <name type="scientific">Fictibacillus halophilus</name>
    <dbReference type="NCBI Taxonomy" id="1610490"/>
    <lineage>
        <taxon>Bacteria</taxon>
        <taxon>Bacillati</taxon>
        <taxon>Bacillota</taxon>
        <taxon>Bacilli</taxon>
        <taxon>Bacillales</taxon>
        <taxon>Fictibacillaceae</taxon>
        <taxon>Fictibacillus</taxon>
    </lineage>
</organism>
<protein>
    <submittedName>
        <fullName evidence="2">Protein phosphatase</fullName>
        <ecNumber evidence="2">3.1.3.16</ecNumber>
    </submittedName>
</protein>
<dbReference type="InterPro" id="IPR036457">
    <property type="entry name" value="PPM-type-like_dom_sf"/>
</dbReference>
<reference evidence="2 3" key="1">
    <citation type="submission" date="2024-06" db="EMBL/GenBank/DDBJ databases">
        <title>Genomic Encyclopedia of Type Strains, Phase IV (KMG-IV): sequencing the most valuable type-strain genomes for metagenomic binning, comparative biology and taxonomic classification.</title>
        <authorList>
            <person name="Goeker M."/>
        </authorList>
    </citation>
    <scope>NUCLEOTIDE SEQUENCE [LARGE SCALE GENOMIC DNA]</scope>
    <source>
        <strain evidence="2 3">DSM 100124</strain>
    </source>
</reference>
<sequence>MPPSEENKDMTLMLHAVSCVPRNVKKRRGDGKMQIAFQTDVGMVRKHNEDSGEVFTKGEHFLAVIADGMGGHKAGDIASQEALKVMKEAWSQFEENMENVKEWIQNVLKDTNKHIFDFSQENPETRGMGTTIVVALGTNKEITVAHIGDSRCYLYSYGELKRVTDDHSLVQELVKSGQITEDEAEIHPRRNMIMKAVGTDETVEAEFNKITWQNGDYLLLCSDGLSDKVSSKRIQEVFQDPMESVTEKVERLITWAKDAGGEDNITAILIQNSSDTETKGEAIT</sequence>
<dbReference type="Gene3D" id="3.60.40.10">
    <property type="entry name" value="PPM-type phosphatase domain"/>
    <property type="match status" value="1"/>
</dbReference>
<name>A0ABV2LJL8_9BACL</name>
<dbReference type="InterPro" id="IPR001932">
    <property type="entry name" value="PPM-type_phosphatase-like_dom"/>
</dbReference>
<comment type="caution">
    <text evidence="2">The sequence shown here is derived from an EMBL/GenBank/DDBJ whole genome shotgun (WGS) entry which is preliminary data.</text>
</comment>
<dbReference type="RefSeq" id="WP_354019414.1">
    <property type="nucleotide sequence ID" value="NZ_JBEPMP010000001.1"/>
</dbReference>
<keyword evidence="3" id="KW-1185">Reference proteome</keyword>
<proteinExistence type="predicted"/>
<dbReference type="SMART" id="SM00331">
    <property type="entry name" value="PP2C_SIG"/>
    <property type="match status" value="1"/>
</dbReference>